<dbReference type="InterPro" id="IPR044053">
    <property type="entry name" value="AsaB-like"/>
</dbReference>
<dbReference type="Proteomes" id="UP001174694">
    <property type="component" value="Unassembled WGS sequence"/>
</dbReference>
<proteinExistence type="inferred from homology"/>
<name>A0AA38RUI5_9PEZI</name>
<dbReference type="NCBIfam" id="NF041278">
    <property type="entry name" value="CmcJ_NvfI_EfuI"/>
    <property type="match status" value="1"/>
</dbReference>
<evidence type="ECO:0000313" key="3">
    <source>
        <dbReference type="Proteomes" id="UP001174694"/>
    </source>
</evidence>
<protein>
    <recommendedName>
        <fullName evidence="4">Methyltransferase</fullName>
    </recommendedName>
</protein>
<keyword evidence="3" id="KW-1185">Reference proteome</keyword>
<reference evidence="2" key="1">
    <citation type="submission" date="2022-07" db="EMBL/GenBank/DDBJ databases">
        <title>Fungi with potential for degradation of polypropylene.</title>
        <authorList>
            <person name="Gostincar C."/>
        </authorList>
    </citation>
    <scope>NUCLEOTIDE SEQUENCE</scope>
    <source>
        <strain evidence="2">EXF-13308</strain>
    </source>
</reference>
<dbReference type="EMBL" id="JANBVO010000001">
    <property type="protein sequence ID" value="KAJ9157549.1"/>
    <property type="molecule type" value="Genomic_DNA"/>
</dbReference>
<evidence type="ECO:0008006" key="4">
    <source>
        <dbReference type="Google" id="ProtNLM"/>
    </source>
</evidence>
<sequence length="288" mass="33146">MAIREATFEFLQWQTAYEQQKPYEIFLPMSTFTQNNAVPRSNLVFEPRRVPVQDVSSQRNAFDLDTHGFQIVNSPTTVDDLKDRTAVSNCYIPEMERFLQHHLGYGEKVRTYCFDLRLRESIDLGEFSKKTKNLEDGFDPLLPATHPHVDQSIPGAISRVRRHMGDEADSLLKGRVRIINIWRPLETVNAWPLAFCDGRTVQQADLVACDIVRRRYVGETYFGMYNPSQRWYYSSGLGCDDLILLKIYDSDPEVHAKNCLHASFPLGDTGTQGLRESIELRMLVFTES</sequence>
<gene>
    <name evidence="2" type="ORF">NKR23_g180</name>
</gene>
<organism evidence="2 3">
    <name type="scientific">Pleurostoma richardsiae</name>
    <dbReference type="NCBI Taxonomy" id="41990"/>
    <lineage>
        <taxon>Eukaryota</taxon>
        <taxon>Fungi</taxon>
        <taxon>Dikarya</taxon>
        <taxon>Ascomycota</taxon>
        <taxon>Pezizomycotina</taxon>
        <taxon>Sordariomycetes</taxon>
        <taxon>Sordariomycetidae</taxon>
        <taxon>Calosphaeriales</taxon>
        <taxon>Pleurostomataceae</taxon>
        <taxon>Pleurostoma</taxon>
    </lineage>
</organism>
<comment type="caution">
    <text evidence="2">The sequence shown here is derived from an EMBL/GenBank/DDBJ whole genome shotgun (WGS) entry which is preliminary data.</text>
</comment>
<dbReference type="PANTHER" id="PTHR34598">
    <property type="entry name" value="BLL6449 PROTEIN"/>
    <property type="match status" value="1"/>
</dbReference>
<evidence type="ECO:0000313" key="2">
    <source>
        <dbReference type="EMBL" id="KAJ9157549.1"/>
    </source>
</evidence>
<evidence type="ECO:0000256" key="1">
    <source>
        <dbReference type="ARBA" id="ARBA00023604"/>
    </source>
</evidence>
<dbReference type="AlphaFoldDB" id="A0AA38RUI5"/>
<accession>A0AA38RUI5</accession>
<dbReference type="PANTHER" id="PTHR34598:SF3">
    <property type="entry name" value="OXIDOREDUCTASE AN1597"/>
    <property type="match status" value="1"/>
</dbReference>
<dbReference type="GO" id="GO:0016491">
    <property type="term" value="F:oxidoreductase activity"/>
    <property type="evidence" value="ECO:0007669"/>
    <property type="project" value="InterPro"/>
</dbReference>
<comment type="similarity">
    <text evidence="1">Belongs to the asaB hydroxylase/desaturase family.</text>
</comment>